<accession>A0ABQ9FSN8</accession>
<keyword evidence="2" id="KW-0812">Transmembrane</keyword>
<dbReference type="PANTHER" id="PTHR47139:SF1">
    <property type="entry name" value="TUMOR NECROSIS FACTOR RECEPTOR SUPERFAMILY MEMBER 9"/>
    <property type="match status" value="1"/>
</dbReference>
<feature type="compositionally biased region" description="Polar residues" evidence="1">
    <location>
        <begin position="420"/>
        <end position="439"/>
    </location>
</feature>
<keyword evidence="4" id="KW-1185">Reference proteome</keyword>
<evidence type="ECO:0000256" key="2">
    <source>
        <dbReference type="SAM" id="Phobius"/>
    </source>
</evidence>
<keyword evidence="2" id="KW-1133">Transmembrane helix</keyword>
<feature type="region of interest" description="Disordered" evidence="1">
    <location>
        <begin position="323"/>
        <end position="375"/>
    </location>
</feature>
<organism evidence="3 4">
    <name type="scientific">Tegillarca granosa</name>
    <name type="common">Malaysian cockle</name>
    <name type="synonym">Anadara granosa</name>
    <dbReference type="NCBI Taxonomy" id="220873"/>
    <lineage>
        <taxon>Eukaryota</taxon>
        <taxon>Metazoa</taxon>
        <taxon>Spiralia</taxon>
        <taxon>Lophotrochozoa</taxon>
        <taxon>Mollusca</taxon>
        <taxon>Bivalvia</taxon>
        <taxon>Autobranchia</taxon>
        <taxon>Pteriomorphia</taxon>
        <taxon>Arcoida</taxon>
        <taxon>Arcoidea</taxon>
        <taxon>Arcidae</taxon>
        <taxon>Tegillarca</taxon>
    </lineage>
</organism>
<protein>
    <submittedName>
        <fullName evidence="3">Uncharacterized protein</fullName>
    </submittedName>
</protein>
<dbReference type="Gene3D" id="2.10.50.10">
    <property type="entry name" value="Tumor Necrosis Factor Receptor, subunit A, domain 2"/>
    <property type="match status" value="1"/>
</dbReference>
<sequence>MPSLEHSNDILSKCLYLVTTNDLTLCLFFYLSDQYFETCTENYGHDTCHRCPPGYFNKVLINSVDWEYALPPKGGFCKKLDCDCTPGIKKCVCNLAENQYGDDYQKCNYFNGTCLAGTELNIDGHCKPCKDGYFKSHHGKGLCIQHNVCHPPHQEVDFRGNKTSDVTCRPVLKNTTATLIYPEKVSPPHIPVNLNVTTVDPVKDNNNSNKNNTKDKKKTIQENITNSSKDMWIVKIICAVVIGILVVAIAIYCFRKCLGGREGHSEILVWFSSLYNRLIRDCLRQNISERNSLQQPYVNYHPVDRIENQTLEKVPYQESTECLNNKHDSKQGLDKSQRNGYLAHNGKSTNQKIKDAGVQASVRTDNNDESVDPYKEFSVSPLSSMINLPNDPARNIKEQQKAGSDPEKITNQKKVAVVKPSSQTKASGNRAEQVTNNGASSRILATNSPSSFQAYLPPADPLHVDSFFSDEVCFTFDLFICNL</sequence>
<dbReference type="EMBL" id="JARBDR010000141">
    <property type="protein sequence ID" value="KAJ8320284.1"/>
    <property type="molecule type" value="Genomic_DNA"/>
</dbReference>
<evidence type="ECO:0000256" key="1">
    <source>
        <dbReference type="SAM" id="MobiDB-lite"/>
    </source>
</evidence>
<evidence type="ECO:0000313" key="4">
    <source>
        <dbReference type="Proteomes" id="UP001217089"/>
    </source>
</evidence>
<dbReference type="Proteomes" id="UP001217089">
    <property type="component" value="Unassembled WGS sequence"/>
</dbReference>
<feature type="transmembrane region" description="Helical" evidence="2">
    <location>
        <begin position="232"/>
        <end position="254"/>
    </location>
</feature>
<comment type="caution">
    <text evidence="3">The sequence shown here is derived from an EMBL/GenBank/DDBJ whole genome shotgun (WGS) entry which is preliminary data.</text>
</comment>
<reference evidence="3 4" key="1">
    <citation type="submission" date="2022-12" db="EMBL/GenBank/DDBJ databases">
        <title>Chromosome-level genome of Tegillarca granosa.</title>
        <authorList>
            <person name="Kim J."/>
        </authorList>
    </citation>
    <scope>NUCLEOTIDE SEQUENCE [LARGE SCALE GENOMIC DNA]</scope>
    <source>
        <strain evidence="3">Teg-2019</strain>
        <tissue evidence="3">Adductor muscle</tissue>
    </source>
</reference>
<feature type="compositionally biased region" description="Basic and acidic residues" evidence="1">
    <location>
        <begin position="324"/>
        <end position="337"/>
    </location>
</feature>
<dbReference type="PANTHER" id="PTHR47139">
    <property type="entry name" value="TUMOR NECROSIS FACTOR RECEPTOR SUPERFAMILY MEMBER 9"/>
    <property type="match status" value="1"/>
</dbReference>
<gene>
    <name evidence="3" type="ORF">KUTeg_001871</name>
</gene>
<feature type="region of interest" description="Disordered" evidence="1">
    <location>
        <begin position="419"/>
        <end position="439"/>
    </location>
</feature>
<name>A0ABQ9FSN8_TEGGR</name>
<keyword evidence="2" id="KW-0472">Membrane</keyword>
<evidence type="ECO:0000313" key="3">
    <source>
        <dbReference type="EMBL" id="KAJ8320284.1"/>
    </source>
</evidence>
<proteinExistence type="predicted"/>